<dbReference type="EMBL" id="UINC01110503">
    <property type="protein sequence ID" value="SVC78052.1"/>
    <property type="molecule type" value="Genomic_DNA"/>
</dbReference>
<evidence type="ECO:0000313" key="2">
    <source>
        <dbReference type="EMBL" id="SVC78052.1"/>
    </source>
</evidence>
<gene>
    <name evidence="2" type="ORF">METZ01_LOCUS330906</name>
</gene>
<reference evidence="2" key="1">
    <citation type="submission" date="2018-05" db="EMBL/GenBank/DDBJ databases">
        <authorList>
            <person name="Lanie J.A."/>
            <person name="Ng W.-L."/>
            <person name="Kazmierczak K.M."/>
            <person name="Andrzejewski T.M."/>
            <person name="Davidsen T.M."/>
            <person name="Wayne K.J."/>
            <person name="Tettelin H."/>
            <person name="Glass J.I."/>
            <person name="Rusch D."/>
            <person name="Podicherti R."/>
            <person name="Tsui H.-C.T."/>
            <person name="Winkler M.E."/>
        </authorList>
    </citation>
    <scope>NUCLEOTIDE SEQUENCE</scope>
</reference>
<name>A0A382Q0Y3_9ZZZZ</name>
<keyword evidence="1" id="KW-0472">Membrane</keyword>
<feature type="transmembrane region" description="Helical" evidence="1">
    <location>
        <begin position="61"/>
        <end position="79"/>
    </location>
</feature>
<proteinExistence type="predicted"/>
<keyword evidence="1" id="KW-0812">Transmembrane</keyword>
<accession>A0A382Q0Y3</accession>
<sequence length="163" mass="19314">VPSVKASDGMGMRHKYNWDLRLYNLWRMAYFHRKTAEQTADRRHRTLTQKSGYFKVTPWRILYVVAVVAALVLIFRQYGGWNFDEELARYHQKIERLNPGSDELDILAHFSRVQPINKPYKIGVIAVTNHTPVFGGALYRMYDIGYYDMDKRVWNLMHIVCEK</sequence>
<protein>
    <submittedName>
        <fullName evidence="2">Uncharacterized protein</fullName>
    </submittedName>
</protein>
<feature type="non-terminal residue" evidence="2">
    <location>
        <position position="1"/>
    </location>
</feature>
<keyword evidence="1" id="KW-1133">Transmembrane helix</keyword>
<organism evidence="2">
    <name type="scientific">marine metagenome</name>
    <dbReference type="NCBI Taxonomy" id="408172"/>
    <lineage>
        <taxon>unclassified sequences</taxon>
        <taxon>metagenomes</taxon>
        <taxon>ecological metagenomes</taxon>
    </lineage>
</organism>
<dbReference type="AlphaFoldDB" id="A0A382Q0Y3"/>
<evidence type="ECO:0000256" key="1">
    <source>
        <dbReference type="SAM" id="Phobius"/>
    </source>
</evidence>
<feature type="non-terminal residue" evidence="2">
    <location>
        <position position="163"/>
    </location>
</feature>